<dbReference type="InterPro" id="IPR031167">
    <property type="entry name" value="G_OBG"/>
</dbReference>
<dbReference type="PANTHER" id="PTHR11702">
    <property type="entry name" value="DEVELOPMENTALLY REGULATED GTP-BINDING PROTEIN-RELATED"/>
    <property type="match status" value="1"/>
</dbReference>
<comment type="caution">
    <text evidence="2">The sequence shown here is derived from an EMBL/GenBank/DDBJ whole genome shotgun (WGS) entry which is preliminary data.</text>
</comment>
<feature type="compositionally biased region" description="Acidic residues" evidence="1">
    <location>
        <begin position="832"/>
        <end position="863"/>
    </location>
</feature>
<dbReference type="GO" id="GO:0003924">
    <property type="term" value="F:GTPase activity"/>
    <property type="evidence" value="ECO:0007669"/>
    <property type="project" value="InterPro"/>
</dbReference>
<reference evidence="2" key="1">
    <citation type="submission" date="2016-04" db="EMBL/GenBank/DDBJ databases">
        <authorList>
            <person name="Nguyen H.D."/>
            <person name="Kesanakurti P."/>
            <person name="Cullis J."/>
            <person name="Levesque C.A."/>
            <person name="Hambleton S."/>
        </authorList>
    </citation>
    <scope>NUCLEOTIDE SEQUENCE</scope>
    <source>
        <strain evidence="2">DAOMC 238032</strain>
    </source>
</reference>
<dbReference type="InterPro" id="IPR006073">
    <property type="entry name" value="GTP-bd"/>
</dbReference>
<dbReference type="Gene3D" id="2.70.210.12">
    <property type="entry name" value="GTP1/OBG domain"/>
    <property type="match status" value="2"/>
</dbReference>
<dbReference type="Proteomes" id="UP000077671">
    <property type="component" value="Unassembled WGS sequence"/>
</dbReference>
<name>A0A177U725_9BASI</name>
<dbReference type="PANTHER" id="PTHR11702:SF31">
    <property type="entry name" value="MITOCHONDRIAL RIBOSOME-ASSOCIATED GTPASE 2"/>
    <property type="match status" value="1"/>
</dbReference>
<dbReference type="SUPFAM" id="SSF52540">
    <property type="entry name" value="P-loop containing nucleoside triphosphate hydrolases"/>
    <property type="match status" value="1"/>
</dbReference>
<dbReference type="InterPro" id="IPR036726">
    <property type="entry name" value="GTP1_OBG_dom_sf"/>
</dbReference>
<dbReference type="EMBL" id="LWDD02001449">
    <property type="protein sequence ID" value="KAE8248039.1"/>
    <property type="molecule type" value="Genomic_DNA"/>
</dbReference>
<reference evidence="2" key="2">
    <citation type="journal article" date="2019" name="IMA Fungus">
        <title>Genome sequencing and comparison of five Tilletia species to identify candidate genes for the detection of regulated species infecting wheat.</title>
        <authorList>
            <person name="Nguyen H.D.T."/>
            <person name="Sultana T."/>
            <person name="Kesanakurti P."/>
            <person name="Hambleton S."/>
        </authorList>
    </citation>
    <scope>NUCLEOTIDE SEQUENCE</scope>
    <source>
        <strain evidence="2">DAOMC 238032</strain>
    </source>
</reference>
<evidence type="ECO:0000313" key="3">
    <source>
        <dbReference type="Proteomes" id="UP000077671"/>
    </source>
</evidence>
<dbReference type="Gene3D" id="3.40.50.300">
    <property type="entry name" value="P-loop containing nucleotide triphosphate hydrolases"/>
    <property type="match status" value="1"/>
</dbReference>
<dbReference type="GO" id="GO:0005739">
    <property type="term" value="C:mitochondrion"/>
    <property type="evidence" value="ECO:0007669"/>
    <property type="project" value="TreeGrafter"/>
</dbReference>
<dbReference type="PROSITE" id="PS51883">
    <property type="entry name" value="OBG"/>
    <property type="match status" value="1"/>
</dbReference>
<protein>
    <submittedName>
        <fullName evidence="2">Uncharacterized protein</fullName>
    </submittedName>
</protein>
<dbReference type="SUPFAM" id="SSF82051">
    <property type="entry name" value="Obg GTP-binding protein N-terminal domain"/>
    <property type="match status" value="2"/>
</dbReference>
<feature type="region of interest" description="Disordered" evidence="1">
    <location>
        <begin position="620"/>
        <end position="640"/>
    </location>
</feature>
<dbReference type="InterPro" id="IPR045086">
    <property type="entry name" value="OBG_GTPase"/>
</dbReference>
<dbReference type="GO" id="GO:0042254">
    <property type="term" value="P:ribosome biogenesis"/>
    <property type="evidence" value="ECO:0007669"/>
    <property type="project" value="UniProtKB-UniRule"/>
</dbReference>
<proteinExistence type="predicted"/>
<dbReference type="PROSITE" id="PS51710">
    <property type="entry name" value="G_OBG"/>
    <property type="match status" value="1"/>
</dbReference>
<accession>A0A177U725</accession>
<evidence type="ECO:0000313" key="2">
    <source>
        <dbReference type="EMBL" id="KAE8248039.1"/>
    </source>
</evidence>
<dbReference type="Pfam" id="PF01926">
    <property type="entry name" value="MMR_HSR1"/>
    <property type="match status" value="1"/>
</dbReference>
<dbReference type="Pfam" id="PF01018">
    <property type="entry name" value="GTP1_OBG"/>
    <property type="match status" value="2"/>
</dbReference>
<feature type="region of interest" description="Disordered" evidence="1">
    <location>
        <begin position="705"/>
        <end position="730"/>
    </location>
</feature>
<feature type="region of interest" description="Disordered" evidence="1">
    <location>
        <begin position="213"/>
        <end position="260"/>
    </location>
</feature>
<dbReference type="AlphaFoldDB" id="A0A177U725"/>
<feature type="region of interest" description="Disordered" evidence="1">
    <location>
        <begin position="832"/>
        <end position="864"/>
    </location>
</feature>
<dbReference type="InterPro" id="IPR027417">
    <property type="entry name" value="P-loop_NTPase"/>
</dbReference>
<feature type="compositionally biased region" description="Acidic residues" evidence="1">
    <location>
        <begin position="156"/>
        <end position="165"/>
    </location>
</feature>
<organism evidence="2 3">
    <name type="scientific">Tilletia caries</name>
    <name type="common">wheat bunt fungus</name>
    <dbReference type="NCBI Taxonomy" id="13290"/>
    <lineage>
        <taxon>Eukaryota</taxon>
        <taxon>Fungi</taxon>
        <taxon>Dikarya</taxon>
        <taxon>Basidiomycota</taxon>
        <taxon>Ustilaginomycotina</taxon>
        <taxon>Exobasidiomycetes</taxon>
        <taxon>Tilletiales</taxon>
        <taxon>Tilletiaceae</taxon>
        <taxon>Tilletia</taxon>
    </lineage>
</organism>
<sequence>MSSALMMLPRRPLRPALHARGGTGGAGGTALAVAALEGYWLIRLAHSSASFVDSVTVRITGGSGGDGCVAFNREKYIPYGPPSGGNGGDGGHVYIRASPGLRSLARVPTRLRASDGLHGKGQYQNGRKASDRTLEVPVGTVVSLLRRRLGKRAELEDGENDDDPASENIQADSFEPWQVRERAQALREEYEEELRQRARAHGDELPPYIAKKFEHIEDISNRPQKKTKKPTRRHRSSSDPDEDEDQSSALVDSNNEDRDAEPYLDVIQRREQAELADQLTVDEALLKERRDTVWKQYPRGAVDARGEADESEDDAAYRLFQLAHAEQRLGLALLRSPATSTSLTSKSATRIPDGARPATEHIPRTVSAVSEPVVWTADLSSPTSPDSPGILVALGGQGGLGNPFFLTAVNRSPKYATKGSPGDDFFLHLELKTSADVGFVGFPNAGKSSLLQALTGAKGMGAEVGSWQFTTTSPNVGVMRVTDRGNLIGAGSGVISDTKEALAEAAAVVAASVPTSSPPGEALLHDESFRLILADIPGLLPGAGTENIGLGHDFLRHIERCVSLIFVLDISPDRPEPWKDLQSLRDELDAYLPGLSFRGALVVANKADLLGKKVAKRVRLQQSGEAQEEEAETRGTTEEEARIKLRRLREAVRQMYEDDLNSYQEQVENSDADSTEQPTRPRLMPVIPVSAKWRLNVDQVARRLREGLNESPDPSPASRPTSDDTDEDAIPLRPTWSVAGLLADMPTSPSADSPLLSDATLDKLHHLAALRRPTTDAARQTLRSELEPMVRLAESVRTFEIDPARFAVWTGQEMEDVVDARVAPRISSSEEELELEGEEEVEEVEEVEDETPGLLEGEFDGTEEVPREVLLGMASRKVGDYFVVERSSGQRRGDE</sequence>
<feature type="region of interest" description="Disordered" evidence="1">
    <location>
        <begin position="153"/>
        <end position="177"/>
    </location>
</feature>
<gene>
    <name evidence="2" type="ORF">A4X03_0g6890</name>
</gene>
<evidence type="ECO:0000256" key="1">
    <source>
        <dbReference type="SAM" id="MobiDB-lite"/>
    </source>
</evidence>
<feature type="compositionally biased region" description="Basic residues" evidence="1">
    <location>
        <begin position="223"/>
        <end position="235"/>
    </location>
</feature>
<feature type="region of interest" description="Disordered" evidence="1">
    <location>
        <begin position="662"/>
        <end position="683"/>
    </location>
</feature>
<dbReference type="GO" id="GO:0005525">
    <property type="term" value="F:GTP binding"/>
    <property type="evidence" value="ECO:0007669"/>
    <property type="project" value="InterPro"/>
</dbReference>
<dbReference type="InterPro" id="IPR006169">
    <property type="entry name" value="GTP1_OBG_dom"/>
</dbReference>